<comment type="caution">
    <text evidence="1">The sequence shown here is derived from an EMBL/GenBank/DDBJ whole genome shotgun (WGS) entry which is preliminary data.</text>
</comment>
<evidence type="ECO:0000313" key="1">
    <source>
        <dbReference type="EMBL" id="KAI0091150.1"/>
    </source>
</evidence>
<name>A0ACB8UB04_9APHY</name>
<protein>
    <submittedName>
        <fullName evidence="1">Uncharacterized protein</fullName>
    </submittedName>
</protein>
<gene>
    <name evidence="1" type="ORF">BDY19DRAFT_685919</name>
</gene>
<dbReference type="EMBL" id="MU274906">
    <property type="protein sequence ID" value="KAI0091150.1"/>
    <property type="molecule type" value="Genomic_DNA"/>
</dbReference>
<accession>A0ACB8UB04</accession>
<sequence length="420" mass="45273">MTDYNRGYTSGDKHHHSRSSEKHHGAQDSKKPLFSNMVWTRESAADEDRMAASLLSRIQQGPASLLERISSPKVKSEPGVDPTRGIGDNVDMEEGMMLGNHVNPRRMIQPTSDDLKLADMLIASALADATKAAPKTTTSVSGTAVSDSVATTSANLPRDSNLPAVGGSETHDGGVDVTPSRTELIEQAKQLLIPIITQNARLRDPDADAETIRNRVMSMITDEQCLDFLKIARSVRDQIRSNGRNTSPKDNEPAQTQAPLYVKASMAGNSPLRAHPNETLDARGFSDPVRKSETPGVGPNIIISQTLSRSQDGPSTRSVSPAPTTSTTQAISTMPRLKSPPTAPKAMRLARRTSHSNPSIPSNPAALRIAASPYEAAYQRRHSPAPTAIIAVPSSPRLLRKRSASVPNPCLPKSWTHRCC</sequence>
<evidence type="ECO:0000313" key="2">
    <source>
        <dbReference type="Proteomes" id="UP001055072"/>
    </source>
</evidence>
<keyword evidence="2" id="KW-1185">Reference proteome</keyword>
<proteinExistence type="predicted"/>
<reference evidence="1" key="1">
    <citation type="journal article" date="2021" name="Environ. Microbiol.">
        <title>Gene family expansions and transcriptome signatures uncover fungal adaptations to wood decay.</title>
        <authorList>
            <person name="Hage H."/>
            <person name="Miyauchi S."/>
            <person name="Viragh M."/>
            <person name="Drula E."/>
            <person name="Min B."/>
            <person name="Chaduli D."/>
            <person name="Navarro D."/>
            <person name="Favel A."/>
            <person name="Norest M."/>
            <person name="Lesage-Meessen L."/>
            <person name="Balint B."/>
            <person name="Merenyi Z."/>
            <person name="de Eugenio L."/>
            <person name="Morin E."/>
            <person name="Martinez A.T."/>
            <person name="Baldrian P."/>
            <person name="Stursova M."/>
            <person name="Martinez M.J."/>
            <person name="Novotny C."/>
            <person name="Magnuson J.K."/>
            <person name="Spatafora J.W."/>
            <person name="Maurice S."/>
            <person name="Pangilinan J."/>
            <person name="Andreopoulos W."/>
            <person name="LaButti K."/>
            <person name="Hundley H."/>
            <person name="Na H."/>
            <person name="Kuo A."/>
            <person name="Barry K."/>
            <person name="Lipzen A."/>
            <person name="Henrissat B."/>
            <person name="Riley R."/>
            <person name="Ahrendt S."/>
            <person name="Nagy L.G."/>
            <person name="Grigoriev I.V."/>
            <person name="Martin F."/>
            <person name="Rosso M.N."/>
        </authorList>
    </citation>
    <scope>NUCLEOTIDE SEQUENCE</scope>
    <source>
        <strain evidence="1">CBS 384.51</strain>
    </source>
</reference>
<organism evidence="1 2">
    <name type="scientific">Irpex rosettiformis</name>
    <dbReference type="NCBI Taxonomy" id="378272"/>
    <lineage>
        <taxon>Eukaryota</taxon>
        <taxon>Fungi</taxon>
        <taxon>Dikarya</taxon>
        <taxon>Basidiomycota</taxon>
        <taxon>Agaricomycotina</taxon>
        <taxon>Agaricomycetes</taxon>
        <taxon>Polyporales</taxon>
        <taxon>Irpicaceae</taxon>
        <taxon>Irpex</taxon>
    </lineage>
</organism>
<dbReference type="Proteomes" id="UP001055072">
    <property type="component" value="Unassembled WGS sequence"/>
</dbReference>